<accession>A0AAD9SFH2</accession>
<reference evidence="2" key="1">
    <citation type="submission" date="2023-06" db="EMBL/GenBank/DDBJ databases">
        <authorList>
            <person name="Noh H."/>
        </authorList>
    </citation>
    <scope>NUCLEOTIDE SEQUENCE</scope>
    <source>
        <strain evidence="2">DUCC20226</strain>
    </source>
</reference>
<dbReference type="InterPro" id="IPR029058">
    <property type="entry name" value="AB_hydrolase_fold"/>
</dbReference>
<dbReference type="Gene3D" id="3.40.50.1820">
    <property type="entry name" value="alpha/beta hydrolase"/>
    <property type="match status" value="1"/>
</dbReference>
<name>A0AAD9SFH2_PHOAM</name>
<dbReference type="PANTHER" id="PTHR37017">
    <property type="entry name" value="AB HYDROLASE-1 DOMAIN-CONTAINING PROTEIN-RELATED"/>
    <property type="match status" value="1"/>
</dbReference>
<dbReference type="Pfam" id="PF12697">
    <property type="entry name" value="Abhydrolase_6"/>
    <property type="match status" value="1"/>
</dbReference>
<dbReference type="Proteomes" id="UP001265746">
    <property type="component" value="Unassembled WGS sequence"/>
</dbReference>
<dbReference type="InterPro" id="IPR052897">
    <property type="entry name" value="Sec-Metab_Biosynth_Hydrolase"/>
</dbReference>
<comment type="caution">
    <text evidence="2">The sequence shown here is derived from an EMBL/GenBank/DDBJ whole genome shotgun (WGS) entry which is preliminary data.</text>
</comment>
<evidence type="ECO:0000313" key="3">
    <source>
        <dbReference type="Proteomes" id="UP001265746"/>
    </source>
</evidence>
<dbReference type="SUPFAM" id="SSF53474">
    <property type="entry name" value="alpha/beta-Hydrolases"/>
    <property type="match status" value="1"/>
</dbReference>
<dbReference type="EMBL" id="JAUJFL010000003">
    <property type="protein sequence ID" value="KAK2606935.1"/>
    <property type="molecule type" value="Genomic_DNA"/>
</dbReference>
<dbReference type="PANTHER" id="PTHR37017:SF11">
    <property type="entry name" value="ESTERASE_LIPASE_THIOESTERASE DOMAIN-CONTAINING PROTEIN"/>
    <property type="match status" value="1"/>
</dbReference>
<sequence length="258" mass="27929">MPSNQPLIVLVPGAWTPPTAYHKLVSILEKAPYNFTVHSPSLASNNGATPPNTFEADVEAVRSAIEPLVTAGNDVVLIMHSYGGVVGSSSIAGLTKKDRQTKGLPGGISHLFYISAYLLAKDQSAWDVLVQAGGDTPERRTLVEFKDDGTWLPTDAISGLYSDLEPEDQEEQKAGIRPHFFSALLGKATHEPWRDVPSTYIYTENDVWVPPSFQDICLANATNAGVHVDVHRFPSAHSAYVKHREEIAELVGKVAGSS</sequence>
<evidence type="ECO:0000313" key="2">
    <source>
        <dbReference type="EMBL" id="KAK2606935.1"/>
    </source>
</evidence>
<dbReference type="AlphaFoldDB" id="A0AAD9SFH2"/>
<keyword evidence="3" id="KW-1185">Reference proteome</keyword>
<gene>
    <name evidence="2" type="ORF">N8I77_005654</name>
</gene>
<protein>
    <recommendedName>
        <fullName evidence="1">AB hydrolase-1 domain-containing protein</fullName>
    </recommendedName>
</protein>
<proteinExistence type="predicted"/>
<evidence type="ECO:0000259" key="1">
    <source>
        <dbReference type="Pfam" id="PF12697"/>
    </source>
</evidence>
<dbReference type="InterPro" id="IPR000073">
    <property type="entry name" value="AB_hydrolase_1"/>
</dbReference>
<feature type="domain" description="AB hydrolase-1" evidence="1">
    <location>
        <begin position="8"/>
        <end position="249"/>
    </location>
</feature>
<organism evidence="2 3">
    <name type="scientific">Phomopsis amygdali</name>
    <name type="common">Fusicoccum amygdali</name>
    <dbReference type="NCBI Taxonomy" id="1214568"/>
    <lineage>
        <taxon>Eukaryota</taxon>
        <taxon>Fungi</taxon>
        <taxon>Dikarya</taxon>
        <taxon>Ascomycota</taxon>
        <taxon>Pezizomycotina</taxon>
        <taxon>Sordariomycetes</taxon>
        <taxon>Sordariomycetidae</taxon>
        <taxon>Diaporthales</taxon>
        <taxon>Diaporthaceae</taxon>
        <taxon>Diaporthe</taxon>
    </lineage>
</organism>